<dbReference type="PANTHER" id="PTHR35866:SF1">
    <property type="entry name" value="YKGJ FAMILY CYSTEINE CLUSTER PROTEIN"/>
    <property type="match status" value="1"/>
</dbReference>
<dbReference type="EMBL" id="LGFT01000011">
    <property type="protein sequence ID" value="KUK44938.1"/>
    <property type="molecule type" value="Genomic_DNA"/>
</dbReference>
<dbReference type="InterPro" id="IPR005358">
    <property type="entry name" value="Puta_zinc/iron-chelating_dom"/>
</dbReference>
<reference evidence="3" key="1">
    <citation type="journal article" date="2015" name="MBio">
        <title>Genome-resolved metagenomic analysis reveals roles for candidate phyla and other microbial community members in biogeochemical transformations in oil reservoirs.</title>
        <authorList>
            <person name="Hu P."/>
            <person name="Tom L."/>
            <person name="Singh A."/>
            <person name="Thomas B.C."/>
            <person name="Baker B.J."/>
            <person name="Piceno Y.M."/>
            <person name="Andersen G.L."/>
            <person name="Banfield J.F."/>
        </authorList>
    </citation>
    <scope>NUCLEOTIDE SEQUENCE [LARGE SCALE GENOMIC DNA]</scope>
    <source>
        <strain evidence="3">56_747</strain>
    </source>
</reference>
<evidence type="ECO:0000313" key="5">
    <source>
        <dbReference type="Proteomes" id="UP000057043"/>
    </source>
</evidence>
<reference evidence="4 5" key="2">
    <citation type="journal article" date="2015" name="MBio">
        <title>Genome-Resolved Metagenomic Analysis Reveals Roles for Candidate Phyla and Other Microbial Community Members in Biogeochemical Transformations in Oil Reservoirs.</title>
        <authorList>
            <person name="Hu P."/>
            <person name="Tom L."/>
            <person name="Singh A."/>
            <person name="Thomas B.C."/>
            <person name="Baker B.J."/>
            <person name="Piceno Y.M."/>
            <person name="Andersen G.L."/>
            <person name="Banfield J.F."/>
        </authorList>
    </citation>
    <scope>NUCLEOTIDE SEQUENCE [LARGE SCALE GENOMIC DNA]</scope>
    <source>
        <strain evidence="2">57_489</strain>
    </source>
</reference>
<dbReference type="Proteomes" id="UP000053961">
    <property type="component" value="Unassembled WGS sequence"/>
</dbReference>
<organism evidence="3 4">
    <name type="scientific">Methanothrix harundinacea</name>
    <dbReference type="NCBI Taxonomy" id="301375"/>
    <lineage>
        <taxon>Archaea</taxon>
        <taxon>Methanobacteriati</taxon>
        <taxon>Methanobacteriota</taxon>
        <taxon>Stenosarchaea group</taxon>
        <taxon>Methanomicrobia</taxon>
        <taxon>Methanotrichales</taxon>
        <taxon>Methanotrichaceae</taxon>
        <taxon>Methanothrix</taxon>
    </lineage>
</organism>
<dbReference type="PANTHER" id="PTHR35866">
    <property type="entry name" value="PUTATIVE-RELATED"/>
    <property type="match status" value="1"/>
</dbReference>
<accession>A0A101IIC9</accession>
<proteinExistence type="predicted"/>
<evidence type="ECO:0000313" key="2">
    <source>
        <dbReference type="EMBL" id="KUK44938.1"/>
    </source>
</evidence>
<dbReference type="Pfam" id="PF03692">
    <property type="entry name" value="CxxCxxCC"/>
    <property type="match status" value="1"/>
</dbReference>
<dbReference type="PATRIC" id="fig|301375.6.peg.746"/>
<dbReference type="AlphaFoldDB" id="A0A101IIC9"/>
<dbReference type="EMBL" id="LGHB01000026">
    <property type="protein sequence ID" value="KUK95795.1"/>
    <property type="molecule type" value="Genomic_DNA"/>
</dbReference>
<evidence type="ECO:0000256" key="1">
    <source>
        <dbReference type="SAM" id="MobiDB-lite"/>
    </source>
</evidence>
<comment type="caution">
    <text evidence="3">The sequence shown here is derived from an EMBL/GenBank/DDBJ whole genome shotgun (WGS) entry which is preliminary data.</text>
</comment>
<sequence>MRIPTRGGDPISKKSPKKTGRNPSPEERLVETKRLCHVHCARSCVDQKRAGLHLKLLEMRPHWSDLKQEEQFRIIDRGETEPFDIAIPLPAKDRSDPEGTSWGVDLFWERFRCKKCGRCCYTPGAGLHLDEGDMERICRHLGWSKKRLLSLCRYDEVLGAWSLKQPCPFYDPEKGCTIYPARPLTCTRYPLHPALKEMPYHLAVDAFCPAAREFVKETLGWWIVCEANWARILRDMEG</sequence>
<evidence type="ECO:0000313" key="3">
    <source>
        <dbReference type="EMBL" id="KUK95795.1"/>
    </source>
</evidence>
<name>A0A101IIC9_9EURY</name>
<protein>
    <recommendedName>
        <fullName evidence="6">YkgJ family cysteine cluster protein</fullName>
    </recommendedName>
</protein>
<evidence type="ECO:0000313" key="4">
    <source>
        <dbReference type="Proteomes" id="UP000053961"/>
    </source>
</evidence>
<dbReference type="Proteomes" id="UP000057043">
    <property type="component" value="Unassembled WGS sequence"/>
</dbReference>
<evidence type="ECO:0008006" key="6">
    <source>
        <dbReference type="Google" id="ProtNLM"/>
    </source>
</evidence>
<gene>
    <name evidence="2" type="ORF">XD72_0644</name>
    <name evidence="3" type="ORF">XE07_1578</name>
</gene>
<feature type="region of interest" description="Disordered" evidence="1">
    <location>
        <begin position="1"/>
        <end position="28"/>
    </location>
</feature>